<dbReference type="Proteomes" id="UP001221757">
    <property type="component" value="Unassembled WGS sequence"/>
</dbReference>
<feature type="compositionally biased region" description="Polar residues" evidence="1">
    <location>
        <begin position="208"/>
        <end position="217"/>
    </location>
</feature>
<dbReference type="EMBL" id="JARKIE010000535">
    <property type="protein sequence ID" value="KAJ7629613.1"/>
    <property type="molecule type" value="Genomic_DNA"/>
</dbReference>
<feature type="region of interest" description="Disordered" evidence="1">
    <location>
        <begin position="180"/>
        <end position="231"/>
    </location>
</feature>
<keyword evidence="3" id="KW-1185">Reference proteome</keyword>
<sequence>MVFGDEGDEDENPEPRRPYMLIKRGRAEMRASGPAEPYEGAEDKKFEPLRPYILTNGGSGPTELYTVKGAEEKMTAGQAEEMFHHMQKLQHHQDTVAALQQHQHWPRSHEETMPWLYAANQLQMAQHHRAPPGFVSDDSDEHRADPPSPAQHYTDPSAARAQSHRQEQWRVYRQIPTRVRSKRRRTIPSVTRGALVQDMRKISPKGARTTTSSTILSGQGPDGRLGRTGVR</sequence>
<name>A0AAD7BSL7_MYCRO</name>
<feature type="region of interest" description="Disordered" evidence="1">
    <location>
        <begin position="1"/>
        <end position="44"/>
    </location>
</feature>
<protein>
    <submittedName>
        <fullName evidence="2">Uncharacterized protein</fullName>
    </submittedName>
</protein>
<evidence type="ECO:0000256" key="1">
    <source>
        <dbReference type="SAM" id="MobiDB-lite"/>
    </source>
</evidence>
<dbReference type="AlphaFoldDB" id="A0AAD7BSL7"/>
<evidence type="ECO:0000313" key="3">
    <source>
        <dbReference type="Proteomes" id="UP001221757"/>
    </source>
</evidence>
<gene>
    <name evidence="2" type="ORF">B0H17DRAFT_1109558</name>
</gene>
<feature type="region of interest" description="Disordered" evidence="1">
    <location>
        <begin position="126"/>
        <end position="167"/>
    </location>
</feature>
<accession>A0AAD7BSL7</accession>
<reference evidence="2" key="1">
    <citation type="submission" date="2023-03" db="EMBL/GenBank/DDBJ databases">
        <title>Massive genome expansion in bonnet fungi (Mycena s.s.) driven by repeated elements and novel gene families across ecological guilds.</title>
        <authorList>
            <consortium name="Lawrence Berkeley National Laboratory"/>
            <person name="Harder C.B."/>
            <person name="Miyauchi S."/>
            <person name="Viragh M."/>
            <person name="Kuo A."/>
            <person name="Thoen E."/>
            <person name="Andreopoulos B."/>
            <person name="Lu D."/>
            <person name="Skrede I."/>
            <person name="Drula E."/>
            <person name="Henrissat B."/>
            <person name="Morin E."/>
            <person name="Kohler A."/>
            <person name="Barry K."/>
            <person name="LaButti K."/>
            <person name="Morin E."/>
            <person name="Salamov A."/>
            <person name="Lipzen A."/>
            <person name="Mereny Z."/>
            <person name="Hegedus B."/>
            <person name="Baldrian P."/>
            <person name="Stursova M."/>
            <person name="Weitz H."/>
            <person name="Taylor A."/>
            <person name="Grigoriev I.V."/>
            <person name="Nagy L.G."/>
            <person name="Martin F."/>
            <person name="Kauserud H."/>
        </authorList>
    </citation>
    <scope>NUCLEOTIDE SEQUENCE</scope>
    <source>
        <strain evidence="2">CBHHK067</strain>
    </source>
</reference>
<proteinExistence type="predicted"/>
<comment type="caution">
    <text evidence="2">The sequence shown here is derived from an EMBL/GenBank/DDBJ whole genome shotgun (WGS) entry which is preliminary data.</text>
</comment>
<feature type="compositionally biased region" description="Acidic residues" evidence="1">
    <location>
        <begin position="1"/>
        <end position="12"/>
    </location>
</feature>
<organism evidence="2 3">
    <name type="scientific">Mycena rosella</name>
    <name type="common">Pink bonnet</name>
    <name type="synonym">Agaricus rosellus</name>
    <dbReference type="NCBI Taxonomy" id="1033263"/>
    <lineage>
        <taxon>Eukaryota</taxon>
        <taxon>Fungi</taxon>
        <taxon>Dikarya</taxon>
        <taxon>Basidiomycota</taxon>
        <taxon>Agaricomycotina</taxon>
        <taxon>Agaricomycetes</taxon>
        <taxon>Agaricomycetidae</taxon>
        <taxon>Agaricales</taxon>
        <taxon>Marasmiineae</taxon>
        <taxon>Mycenaceae</taxon>
        <taxon>Mycena</taxon>
    </lineage>
</organism>
<evidence type="ECO:0000313" key="2">
    <source>
        <dbReference type="EMBL" id="KAJ7629613.1"/>
    </source>
</evidence>